<dbReference type="RefSeq" id="WP_379895076.1">
    <property type="nucleotide sequence ID" value="NZ_CBCSCT010000033.1"/>
</dbReference>
<name>A0ABW1IRH0_9BACL</name>
<dbReference type="InterPro" id="IPR051695">
    <property type="entry name" value="Phosphoglycerate_Mutase"/>
</dbReference>
<dbReference type="InterPro" id="IPR013078">
    <property type="entry name" value="His_Pase_superF_clade-1"/>
</dbReference>
<dbReference type="Proteomes" id="UP001596250">
    <property type="component" value="Unassembled WGS sequence"/>
</dbReference>
<keyword evidence="1 2" id="KW-0378">Hydrolase</keyword>
<protein>
    <submittedName>
        <fullName evidence="2">Histidine phosphatase family protein</fullName>
        <ecNumber evidence="2">3.1.3.-</ecNumber>
    </submittedName>
</protein>
<evidence type="ECO:0000313" key="3">
    <source>
        <dbReference type="Proteomes" id="UP001596250"/>
    </source>
</evidence>
<reference evidence="3" key="1">
    <citation type="journal article" date="2019" name="Int. J. Syst. Evol. Microbiol.">
        <title>The Global Catalogue of Microorganisms (GCM) 10K type strain sequencing project: providing services to taxonomists for standard genome sequencing and annotation.</title>
        <authorList>
            <consortium name="The Broad Institute Genomics Platform"/>
            <consortium name="The Broad Institute Genome Sequencing Center for Infectious Disease"/>
            <person name="Wu L."/>
            <person name="Ma J."/>
        </authorList>
    </citation>
    <scope>NUCLEOTIDE SEQUENCE [LARGE SCALE GENOMIC DNA]</scope>
    <source>
        <strain evidence="3">CCM 8749</strain>
    </source>
</reference>
<dbReference type="SUPFAM" id="SSF53254">
    <property type="entry name" value="Phosphoglycerate mutase-like"/>
    <property type="match status" value="1"/>
</dbReference>
<dbReference type="CDD" id="cd07067">
    <property type="entry name" value="HP_PGM_like"/>
    <property type="match status" value="1"/>
</dbReference>
<evidence type="ECO:0000313" key="2">
    <source>
        <dbReference type="EMBL" id="MFC5987666.1"/>
    </source>
</evidence>
<organism evidence="2 3">
    <name type="scientific">Marinicrinis lubricantis</name>
    <dbReference type="NCBI Taxonomy" id="2086470"/>
    <lineage>
        <taxon>Bacteria</taxon>
        <taxon>Bacillati</taxon>
        <taxon>Bacillota</taxon>
        <taxon>Bacilli</taxon>
        <taxon>Bacillales</taxon>
        <taxon>Paenibacillaceae</taxon>
    </lineage>
</organism>
<comment type="caution">
    <text evidence="2">The sequence shown here is derived from an EMBL/GenBank/DDBJ whole genome shotgun (WGS) entry which is preliminary data.</text>
</comment>
<proteinExistence type="predicted"/>
<dbReference type="GO" id="GO:0016787">
    <property type="term" value="F:hydrolase activity"/>
    <property type="evidence" value="ECO:0007669"/>
    <property type="project" value="UniProtKB-KW"/>
</dbReference>
<dbReference type="SMART" id="SM00855">
    <property type="entry name" value="PGAM"/>
    <property type="match status" value="1"/>
</dbReference>
<gene>
    <name evidence="2" type="ORF">ACFPXP_14765</name>
</gene>
<dbReference type="Pfam" id="PF00300">
    <property type="entry name" value="His_Phos_1"/>
    <property type="match status" value="1"/>
</dbReference>
<dbReference type="EC" id="3.1.3.-" evidence="2"/>
<keyword evidence="3" id="KW-1185">Reference proteome</keyword>
<evidence type="ECO:0000256" key="1">
    <source>
        <dbReference type="ARBA" id="ARBA00022801"/>
    </source>
</evidence>
<dbReference type="InterPro" id="IPR029033">
    <property type="entry name" value="His_PPase_superfam"/>
</dbReference>
<dbReference type="PANTHER" id="PTHR46517:SF1">
    <property type="entry name" value="FRUCTOSE-2,6-BISPHOSPHATASE TIGAR"/>
    <property type="match status" value="1"/>
</dbReference>
<dbReference type="Gene3D" id="3.40.50.1240">
    <property type="entry name" value="Phosphoglycerate mutase-like"/>
    <property type="match status" value="1"/>
</dbReference>
<dbReference type="PANTHER" id="PTHR46517">
    <property type="entry name" value="FRUCTOSE-2,6-BISPHOSPHATASE TIGAR"/>
    <property type="match status" value="1"/>
</dbReference>
<dbReference type="EMBL" id="JBHSQV010000168">
    <property type="protein sequence ID" value="MFC5987666.1"/>
    <property type="molecule type" value="Genomic_DNA"/>
</dbReference>
<accession>A0ABW1IRH0</accession>
<sequence>MTQIGFIRHGITDWNMAKRAQGHSDIPLNETGRSQARALAQRLREEQWDALYSSDLSRAKETAEIVGQALGLSVHTDTRLREMYCGEIEGTTVEERIERWGEGWHELSLGVEKEPSISDRGLSFAAYVAEKHPNQRVLVVSHGALIGYTLKRLIPHVNTEEHLHNTSITKVYWQDDRWECELYNCAKHVNDM</sequence>